<dbReference type="EMBL" id="ALNK01000028">
    <property type="protein sequence ID" value="EJU21163.1"/>
    <property type="molecule type" value="Genomic_DNA"/>
</dbReference>
<dbReference type="RefSeq" id="WP_009531404.1">
    <property type="nucleotide sequence ID" value="NZ_ALNK01000028.1"/>
</dbReference>
<gene>
    <name evidence="1" type="ORF">HMPREF1143_1978</name>
</gene>
<keyword evidence="2" id="KW-1185">Reference proteome</keyword>
<reference evidence="1 2" key="1">
    <citation type="submission" date="2012-07" db="EMBL/GenBank/DDBJ databases">
        <authorList>
            <person name="Durkin A.S."/>
            <person name="McCorrison J."/>
            <person name="Torralba M."/>
            <person name="Gillis M."/>
            <person name="Methe B."/>
            <person name="Sutton G."/>
            <person name="Nelson K.E."/>
        </authorList>
    </citation>
    <scope>NUCLEOTIDE SEQUENCE [LARGE SCALE GENOMIC DNA]</scope>
    <source>
        <strain evidence="1 2">OBRC8</strain>
    </source>
</reference>
<sequence length="114" mass="13201">MNERSILSKTYYDIADVYRISDAQDEYGMSVQKRQKVYEDIRCALSMKTLGNINVSDMSNEIKSSYTLFVSDETDIKSSDIIYIKNHNKYFKAGEVFKYPNSHSEITLSKSEKV</sequence>
<evidence type="ECO:0000313" key="1">
    <source>
        <dbReference type="EMBL" id="EJU21163.1"/>
    </source>
</evidence>
<evidence type="ECO:0000313" key="2">
    <source>
        <dbReference type="Proteomes" id="UP000005244"/>
    </source>
</evidence>
<proteinExistence type="predicted"/>
<dbReference type="InterPro" id="IPR038667">
    <property type="entry name" value="XkdH-like_sf"/>
</dbReference>
<organism evidence="1 2">
    <name type="scientific">Peptoanaerobacter stomatis</name>
    <dbReference type="NCBI Taxonomy" id="796937"/>
    <lineage>
        <taxon>Bacteria</taxon>
        <taxon>Bacillati</taxon>
        <taxon>Bacillota</taxon>
        <taxon>Clostridia</taxon>
        <taxon>Peptostreptococcales</taxon>
        <taxon>Filifactoraceae</taxon>
        <taxon>Peptoanaerobacter</taxon>
    </lineage>
</organism>
<dbReference type="Gene3D" id="2.40.10.370">
    <property type="entry name" value="Protein of unknown function DUF3599"/>
    <property type="match status" value="1"/>
</dbReference>
<comment type="caution">
    <text evidence="1">The sequence shown here is derived from an EMBL/GenBank/DDBJ whole genome shotgun (WGS) entry which is preliminary data.</text>
</comment>
<name>J6HEK0_9FIRM</name>
<dbReference type="Proteomes" id="UP000005244">
    <property type="component" value="Unassembled WGS sequence"/>
</dbReference>
<dbReference type="AlphaFoldDB" id="J6HEK0"/>
<protein>
    <submittedName>
        <fullName evidence="1">Uncharacterized protein</fullName>
    </submittedName>
</protein>
<accession>J6HEK0</accession>